<evidence type="ECO:0000313" key="2">
    <source>
        <dbReference type="EMBL" id="CCC89396.1"/>
    </source>
</evidence>
<keyword evidence="1" id="KW-0472">Membrane</keyword>
<dbReference type="VEuPathDB" id="TriTrypDB:TcIL3000_1_1640"/>
<sequence>MHFTVCFFTPRHWRRLRAMGCLLRPGCWRNGRSKWCRQNYRGTGGCAAIVMSNRNDTTGMGILLVNWYFYFSSQGCYLICFSVPIFLRFWPPTHHGGRSCLKFIFFFLITGLLICTQPLHHMTRLPLATSAFRTPPRPHMYEVLTPLLITDLYHYLWHIMHYHMQAGRFCVYAFNTVWFLCALLSVFFPHYSVPSYYFLFFSACHTIHVFFIKFAFCIIPIRKGVCCAER</sequence>
<feature type="transmembrane region" description="Helical" evidence="1">
    <location>
        <begin position="99"/>
        <end position="119"/>
    </location>
</feature>
<keyword evidence="1" id="KW-1133">Transmembrane helix</keyword>
<organism evidence="2">
    <name type="scientific">Trypanosoma congolense (strain IL3000)</name>
    <dbReference type="NCBI Taxonomy" id="1068625"/>
    <lineage>
        <taxon>Eukaryota</taxon>
        <taxon>Discoba</taxon>
        <taxon>Euglenozoa</taxon>
        <taxon>Kinetoplastea</taxon>
        <taxon>Metakinetoplastina</taxon>
        <taxon>Trypanosomatida</taxon>
        <taxon>Trypanosomatidae</taxon>
        <taxon>Trypanosoma</taxon>
        <taxon>Nannomonas</taxon>
    </lineage>
</organism>
<gene>
    <name evidence="2" type="ORF">TCIL3000_1_1640</name>
</gene>
<feature type="transmembrane region" description="Helical" evidence="1">
    <location>
        <begin position="139"/>
        <end position="157"/>
    </location>
</feature>
<reference evidence="2" key="1">
    <citation type="journal article" date="2012" name="Proc. Natl. Acad. Sci. U.S.A.">
        <title>Antigenic diversity is generated by distinct evolutionary mechanisms in African trypanosome species.</title>
        <authorList>
            <person name="Jackson A.P."/>
            <person name="Berry A."/>
            <person name="Aslett M."/>
            <person name="Allison H.C."/>
            <person name="Burton P."/>
            <person name="Vavrova-Anderson J."/>
            <person name="Brown R."/>
            <person name="Browne H."/>
            <person name="Corton N."/>
            <person name="Hauser H."/>
            <person name="Gamble J."/>
            <person name="Gilderthorp R."/>
            <person name="Marcello L."/>
            <person name="McQuillan J."/>
            <person name="Otto T.D."/>
            <person name="Quail M.A."/>
            <person name="Sanders M.J."/>
            <person name="van Tonder A."/>
            <person name="Ginger M.L."/>
            <person name="Field M.C."/>
            <person name="Barry J.D."/>
            <person name="Hertz-Fowler C."/>
            <person name="Berriman M."/>
        </authorList>
    </citation>
    <scope>NUCLEOTIDE SEQUENCE</scope>
    <source>
        <strain evidence="2">IL3000</strain>
    </source>
</reference>
<accession>G0UJ46</accession>
<dbReference type="AlphaFoldDB" id="G0UJ46"/>
<proteinExistence type="predicted"/>
<name>G0UJ46_TRYCI</name>
<keyword evidence="1" id="KW-0812">Transmembrane</keyword>
<feature type="transmembrane region" description="Helical" evidence="1">
    <location>
        <begin position="67"/>
        <end position="87"/>
    </location>
</feature>
<feature type="transmembrane region" description="Helical" evidence="1">
    <location>
        <begin position="169"/>
        <end position="191"/>
    </location>
</feature>
<dbReference type="EMBL" id="HE575314">
    <property type="protein sequence ID" value="CCC89396.1"/>
    <property type="molecule type" value="Genomic_DNA"/>
</dbReference>
<feature type="transmembrane region" description="Helical" evidence="1">
    <location>
        <begin position="197"/>
        <end position="221"/>
    </location>
</feature>
<protein>
    <submittedName>
        <fullName evidence="2">Uncharacterized protein TCIL3000_1_1640</fullName>
    </submittedName>
</protein>
<evidence type="ECO:0000256" key="1">
    <source>
        <dbReference type="SAM" id="Phobius"/>
    </source>
</evidence>